<evidence type="ECO:0000313" key="2">
    <source>
        <dbReference type="EMBL" id="SVA20481.1"/>
    </source>
</evidence>
<dbReference type="Pfam" id="PF00067">
    <property type="entry name" value="p450"/>
    <property type="match status" value="1"/>
</dbReference>
<dbReference type="SUPFAM" id="SSF48264">
    <property type="entry name" value="Cytochrome P450"/>
    <property type="match status" value="1"/>
</dbReference>
<dbReference type="PRINTS" id="PR00359">
    <property type="entry name" value="BP450"/>
</dbReference>
<protein>
    <recommendedName>
        <fullName evidence="3">Cytochrome P450</fullName>
    </recommendedName>
</protein>
<dbReference type="EMBL" id="UINC01005307">
    <property type="protein sequence ID" value="SVA20481.1"/>
    <property type="molecule type" value="Genomic_DNA"/>
</dbReference>
<dbReference type="PANTHER" id="PTHR46696">
    <property type="entry name" value="P450, PUTATIVE (EUROFUNG)-RELATED"/>
    <property type="match status" value="1"/>
</dbReference>
<evidence type="ECO:0008006" key="3">
    <source>
        <dbReference type="Google" id="ProtNLM"/>
    </source>
</evidence>
<gene>
    <name evidence="2" type="ORF">METZ01_LOCUS73335</name>
</gene>
<proteinExistence type="inferred from homology"/>
<dbReference type="InterPro" id="IPR001128">
    <property type="entry name" value="Cyt_P450"/>
</dbReference>
<organism evidence="2">
    <name type="scientific">marine metagenome</name>
    <dbReference type="NCBI Taxonomy" id="408172"/>
    <lineage>
        <taxon>unclassified sequences</taxon>
        <taxon>metagenomes</taxon>
        <taxon>ecological metagenomes</taxon>
    </lineage>
</organism>
<evidence type="ECO:0000256" key="1">
    <source>
        <dbReference type="ARBA" id="ARBA00010617"/>
    </source>
</evidence>
<dbReference type="InterPro" id="IPR036396">
    <property type="entry name" value="Cyt_P450_sf"/>
</dbReference>
<sequence>MNLGESVNLRELELDPDPILARMRAEEPVCFVPSLDMWMVTKWDDLVHMEDHPDVFTANTSPSFLARALGPNMLTKDRPEASRTRDAMLPVFQAGGVAGSFASETLVDLADQLVDGFIEEGKADLMTSFAAPLAANSLASVLGLDSHGWEQVWQWCEGLCADIANFANDPELTSIGNQARESLGRAIDQKIDVTVENHNDLSAIAQFVAAEVDGQPLDRSEIVNNVRLMISGGINEPRDGIGLVVGTVLADHQLRNELALEPGLWRRCVEEVFRLHSPVGTITRQTTRETRLGDKVLPQGSLVAGVIRSANLDEERWSDPKKFNLHRSEGGHAAFATGDHRCLGEWLGRQVVRIGSQRILDRLPNLEVQPGKAIKLHGFEFRGPTNLPCRWDQP</sequence>
<dbReference type="GO" id="GO:0005506">
    <property type="term" value="F:iron ion binding"/>
    <property type="evidence" value="ECO:0007669"/>
    <property type="project" value="InterPro"/>
</dbReference>
<dbReference type="GO" id="GO:0020037">
    <property type="term" value="F:heme binding"/>
    <property type="evidence" value="ECO:0007669"/>
    <property type="project" value="InterPro"/>
</dbReference>
<comment type="similarity">
    <text evidence="1">Belongs to the cytochrome P450 family.</text>
</comment>
<dbReference type="AlphaFoldDB" id="A0A381TYF6"/>
<dbReference type="GO" id="GO:0016705">
    <property type="term" value="F:oxidoreductase activity, acting on paired donors, with incorporation or reduction of molecular oxygen"/>
    <property type="evidence" value="ECO:0007669"/>
    <property type="project" value="InterPro"/>
</dbReference>
<name>A0A381TYF6_9ZZZZ</name>
<reference evidence="2" key="1">
    <citation type="submission" date="2018-05" db="EMBL/GenBank/DDBJ databases">
        <authorList>
            <person name="Lanie J.A."/>
            <person name="Ng W.-L."/>
            <person name="Kazmierczak K.M."/>
            <person name="Andrzejewski T.M."/>
            <person name="Davidsen T.M."/>
            <person name="Wayne K.J."/>
            <person name="Tettelin H."/>
            <person name="Glass J.I."/>
            <person name="Rusch D."/>
            <person name="Podicherti R."/>
            <person name="Tsui H.-C.T."/>
            <person name="Winkler M.E."/>
        </authorList>
    </citation>
    <scope>NUCLEOTIDE SEQUENCE</scope>
</reference>
<dbReference type="InterPro" id="IPR002397">
    <property type="entry name" value="Cyt_P450_B"/>
</dbReference>
<accession>A0A381TYF6</accession>
<dbReference type="PANTHER" id="PTHR46696:SF1">
    <property type="entry name" value="CYTOCHROME P450 YJIB-RELATED"/>
    <property type="match status" value="1"/>
</dbReference>
<dbReference type="Gene3D" id="1.10.630.10">
    <property type="entry name" value="Cytochrome P450"/>
    <property type="match status" value="1"/>
</dbReference>
<dbReference type="GO" id="GO:0004497">
    <property type="term" value="F:monooxygenase activity"/>
    <property type="evidence" value="ECO:0007669"/>
    <property type="project" value="InterPro"/>
</dbReference>